<keyword evidence="3" id="KW-1185">Reference proteome</keyword>
<proteinExistence type="predicted"/>
<dbReference type="Pfam" id="PF13414">
    <property type="entry name" value="TPR_11"/>
    <property type="match status" value="1"/>
</dbReference>
<reference evidence="2 3" key="1">
    <citation type="submission" date="2020-05" db="EMBL/GenBank/DDBJ databases">
        <authorList>
            <person name="Khan S.A."/>
            <person name="Jeon C.O."/>
            <person name="Chun B.H."/>
        </authorList>
    </citation>
    <scope>NUCLEOTIDE SEQUENCE [LARGE SCALE GENOMIC DNA]</scope>
    <source>
        <strain evidence="2 3">B156</strain>
    </source>
</reference>
<keyword evidence="1" id="KW-0732">Signal</keyword>
<evidence type="ECO:0000313" key="3">
    <source>
        <dbReference type="Proteomes" id="UP000552954"/>
    </source>
</evidence>
<feature type="signal peptide" evidence="1">
    <location>
        <begin position="1"/>
        <end position="19"/>
    </location>
</feature>
<accession>A0A849KFR7</accession>
<dbReference type="EMBL" id="JABFCS010000001">
    <property type="protein sequence ID" value="NNU43765.1"/>
    <property type="molecule type" value="Genomic_DNA"/>
</dbReference>
<protein>
    <submittedName>
        <fullName evidence="2">Tetratricopeptide repeat protein</fullName>
    </submittedName>
</protein>
<dbReference type="RefSeq" id="WP_171559592.1">
    <property type="nucleotide sequence ID" value="NZ_JABFCS010000001.1"/>
</dbReference>
<evidence type="ECO:0000313" key="2">
    <source>
        <dbReference type="EMBL" id="NNU43765.1"/>
    </source>
</evidence>
<sequence>MKALLLPTALLCAALAVQAADTPGASPNVPQPTVQDRLANARKAVARNDWSGAMRELNAALREDPQNADVHNLLGYTYRKRSSPDLVKAMDHYGMALKINPLHKGAHEYIGEAYLARKQLPDAERHLAELEKICGGPACEEYQDLAKSIADYKARN</sequence>
<gene>
    <name evidence="2" type="ORF">HK415_12280</name>
</gene>
<dbReference type="Proteomes" id="UP000552954">
    <property type="component" value="Unassembled WGS sequence"/>
</dbReference>
<organism evidence="2 3">
    <name type="scientific">Ramlibacter montanisoli</name>
    <dbReference type="NCBI Taxonomy" id="2732512"/>
    <lineage>
        <taxon>Bacteria</taxon>
        <taxon>Pseudomonadati</taxon>
        <taxon>Pseudomonadota</taxon>
        <taxon>Betaproteobacteria</taxon>
        <taxon>Burkholderiales</taxon>
        <taxon>Comamonadaceae</taxon>
        <taxon>Ramlibacter</taxon>
    </lineage>
</organism>
<evidence type="ECO:0000256" key="1">
    <source>
        <dbReference type="SAM" id="SignalP"/>
    </source>
</evidence>
<comment type="caution">
    <text evidence="2">The sequence shown here is derived from an EMBL/GenBank/DDBJ whole genome shotgun (WGS) entry which is preliminary data.</text>
</comment>
<dbReference type="Gene3D" id="1.25.40.10">
    <property type="entry name" value="Tetratricopeptide repeat domain"/>
    <property type="match status" value="1"/>
</dbReference>
<dbReference type="InterPro" id="IPR011990">
    <property type="entry name" value="TPR-like_helical_dom_sf"/>
</dbReference>
<name>A0A849KFR7_9BURK</name>
<dbReference type="SUPFAM" id="SSF48452">
    <property type="entry name" value="TPR-like"/>
    <property type="match status" value="1"/>
</dbReference>
<dbReference type="AlphaFoldDB" id="A0A849KFR7"/>
<reference evidence="2 3" key="2">
    <citation type="submission" date="2020-06" db="EMBL/GenBank/DDBJ databases">
        <title>Ramlibacter rhizophilus sp. nov., isolated from rhizosphere soil of national flower Mugunghwa from South Korea.</title>
        <authorList>
            <person name="Zheng-Fei Y."/>
            <person name="Huan T."/>
        </authorList>
    </citation>
    <scope>NUCLEOTIDE SEQUENCE [LARGE SCALE GENOMIC DNA]</scope>
    <source>
        <strain evidence="2 3">B156</strain>
    </source>
</reference>
<feature type="chain" id="PRO_5033012439" evidence="1">
    <location>
        <begin position="20"/>
        <end position="156"/>
    </location>
</feature>